<evidence type="ECO:0000259" key="2">
    <source>
        <dbReference type="Pfam" id="PF00688"/>
    </source>
</evidence>
<feature type="non-terminal residue" evidence="3">
    <location>
        <position position="113"/>
    </location>
</feature>
<gene>
    <name evidence="3" type="ORF">g.45959</name>
</gene>
<organism evidence="3">
    <name type="scientific">Cuerna arida</name>
    <dbReference type="NCBI Taxonomy" id="1464854"/>
    <lineage>
        <taxon>Eukaryota</taxon>
        <taxon>Metazoa</taxon>
        <taxon>Ecdysozoa</taxon>
        <taxon>Arthropoda</taxon>
        <taxon>Hexapoda</taxon>
        <taxon>Insecta</taxon>
        <taxon>Pterygota</taxon>
        <taxon>Neoptera</taxon>
        <taxon>Paraneoptera</taxon>
        <taxon>Hemiptera</taxon>
        <taxon>Auchenorrhyncha</taxon>
        <taxon>Membracoidea</taxon>
        <taxon>Cicadellidae</taxon>
        <taxon>Cicadellinae</taxon>
        <taxon>Proconiini</taxon>
        <taxon>Cuerna</taxon>
    </lineage>
</organism>
<dbReference type="Gene3D" id="2.60.120.970">
    <property type="match status" value="1"/>
</dbReference>
<feature type="region of interest" description="Disordered" evidence="1">
    <location>
        <begin position="65"/>
        <end position="94"/>
    </location>
</feature>
<evidence type="ECO:0000313" key="3">
    <source>
        <dbReference type="EMBL" id="JAS39258.1"/>
    </source>
</evidence>
<reference evidence="3" key="1">
    <citation type="submission" date="2015-11" db="EMBL/GenBank/DDBJ databases">
        <title>De novo transcriptome assembly of four potential Pierce s Disease insect vectors from Arizona vineyards.</title>
        <authorList>
            <person name="Tassone E.E."/>
        </authorList>
    </citation>
    <scope>NUCLEOTIDE SEQUENCE</scope>
</reference>
<dbReference type="AlphaFoldDB" id="A0A1B6EMT9"/>
<dbReference type="Pfam" id="PF00688">
    <property type="entry name" value="TGFb_propeptide"/>
    <property type="match status" value="1"/>
</dbReference>
<name>A0A1B6EMT9_9HEMI</name>
<accession>A0A1B6EMT9</accession>
<feature type="domain" description="TGF-beta propeptide" evidence="2">
    <location>
        <begin position="2"/>
        <end position="59"/>
    </location>
</feature>
<proteinExistence type="predicted"/>
<evidence type="ECO:0000256" key="1">
    <source>
        <dbReference type="SAM" id="MobiDB-lite"/>
    </source>
</evidence>
<dbReference type="InterPro" id="IPR001111">
    <property type="entry name" value="TGF-b_propeptide"/>
</dbReference>
<protein>
    <recommendedName>
        <fullName evidence="2">TGF-beta propeptide domain-containing protein</fullName>
    </recommendedName>
</protein>
<dbReference type="EMBL" id="GECZ01030511">
    <property type="protein sequence ID" value="JAS39258.1"/>
    <property type="molecule type" value="Transcribed_RNA"/>
</dbReference>
<sequence>MELNVTSTMANWVTNNDTNKGFYLSVYNSNKTSHELKPEDVGLRLSNTESENEPFMVVFIKSQTENKLSRRRRNLDEPTTPDPPHFAKNILATDDNEDGSPLCKMKSFYVNFR</sequence>